<dbReference type="Proteomes" id="UP001142393">
    <property type="component" value="Unassembled WGS sequence"/>
</dbReference>
<dbReference type="PANTHER" id="PTHR24406">
    <property type="entry name" value="TRANSCRIPTIONAL REPRESSOR CTCFL-RELATED"/>
    <property type="match status" value="1"/>
</dbReference>
<evidence type="ECO:0000256" key="2">
    <source>
        <dbReference type="ARBA" id="ARBA00022723"/>
    </source>
</evidence>
<keyword evidence="3" id="KW-0677">Repeat</keyword>
<dbReference type="Gene3D" id="3.30.160.60">
    <property type="entry name" value="Classic Zinc Finger"/>
    <property type="match status" value="2"/>
</dbReference>
<dbReference type="GO" id="GO:0005634">
    <property type="term" value="C:nucleus"/>
    <property type="evidence" value="ECO:0007669"/>
    <property type="project" value="UniProtKB-SubCell"/>
</dbReference>
<keyword evidence="11" id="KW-1185">Reference proteome</keyword>
<dbReference type="EMBL" id="JANVFU010000013">
    <property type="protein sequence ID" value="KAJ3741028.1"/>
    <property type="molecule type" value="Genomic_DNA"/>
</dbReference>
<keyword evidence="4 7" id="KW-0863">Zinc-finger</keyword>
<name>A0A9W8TUG4_9AGAR</name>
<dbReference type="GO" id="GO:0008270">
    <property type="term" value="F:zinc ion binding"/>
    <property type="evidence" value="ECO:0007669"/>
    <property type="project" value="UniProtKB-KW"/>
</dbReference>
<reference evidence="10 11" key="1">
    <citation type="journal article" date="2023" name="Proc. Natl. Acad. Sci. U.S.A.">
        <title>A global phylogenomic analysis of the shiitake genus Lentinula.</title>
        <authorList>
            <person name="Sierra-Patev S."/>
            <person name="Min B."/>
            <person name="Naranjo-Ortiz M."/>
            <person name="Looney B."/>
            <person name="Konkel Z."/>
            <person name="Slot J.C."/>
            <person name="Sakamoto Y."/>
            <person name="Steenwyk J.L."/>
            <person name="Rokas A."/>
            <person name="Carro J."/>
            <person name="Camarero S."/>
            <person name="Ferreira P."/>
            <person name="Molpeceres G."/>
            <person name="Ruiz-Duenas F.J."/>
            <person name="Serrano A."/>
            <person name="Henrissat B."/>
            <person name="Drula E."/>
            <person name="Hughes K.W."/>
            <person name="Mata J.L."/>
            <person name="Ishikawa N.K."/>
            <person name="Vargas-Isla R."/>
            <person name="Ushijima S."/>
            <person name="Smith C.A."/>
            <person name="Donoghue J."/>
            <person name="Ahrendt S."/>
            <person name="Andreopoulos W."/>
            <person name="He G."/>
            <person name="LaButti K."/>
            <person name="Lipzen A."/>
            <person name="Ng V."/>
            <person name="Riley R."/>
            <person name="Sandor L."/>
            <person name="Barry K."/>
            <person name="Martinez A.T."/>
            <person name="Xiao Y."/>
            <person name="Gibbons J.G."/>
            <person name="Terashima K."/>
            <person name="Grigoriev I.V."/>
            <person name="Hibbett D."/>
        </authorList>
    </citation>
    <scope>NUCLEOTIDE SEQUENCE [LARGE SCALE GENOMIC DNA]</scope>
    <source>
        <strain evidence="10 11">TFB7810</strain>
    </source>
</reference>
<evidence type="ECO:0000256" key="4">
    <source>
        <dbReference type="ARBA" id="ARBA00022771"/>
    </source>
</evidence>
<dbReference type="InterPro" id="IPR013087">
    <property type="entry name" value="Znf_C2H2_type"/>
</dbReference>
<evidence type="ECO:0000313" key="11">
    <source>
        <dbReference type="Proteomes" id="UP001142393"/>
    </source>
</evidence>
<accession>A0A9W8TUG4</accession>
<feature type="domain" description="C2H2-type" evidence="9">
    <location>
        <begin position="252"/>
        <end position="279"/>
    </location>
</feature>
<feature type="domain" description="C2H2-type" evidence="9">
    <location>
        <begin position="280"/>
        <end position="311"/>
    </location>
</feature>
<dbReference type="Pfam" id="PF00096">
    <property type="entry name" value="zf-C2H2"/>
    <property type="match status" value="2"/>
</dbReference>
<keyword evidence="5" id="KW-0862">Zinc</keyword>
<keyword evidence="6" id="KW-0539">Nucleus</keyword>
<evidence type="ECO:0000256" key="3">
    <source>
        <dbReference type="ARBA" id="ARBA00022737"/>
    </source>
</evidence>
<dbReference type="InterPro" id="IPR036236">
    <property type="entry name" value="Znf_C2H2_sf"/>
</dbReference>
<dbReference type="SUPFAM" id="SSF57667">
    <property type="entry name" value="beta-beta-alpha zinc fingers"/>
    <property type="match status" value="1"/>
</dbReference>
<dbReference type="PROSITE" id="PS00028">
    <property type="entry name" value="ZINC_FINGER_C2H2_1"/>
    <property type="match status" value="1"/>
</dbReference>
<comment type="subcellular location">
    <subcellularLocation>
        <location evidence="1">Nucleus</location>
    </subcellularLocation>
</comment>
<sequence>MSFSDTAHLDWVVQYQTPSPQFAREIDTHSVYHHTEADQPISFAGVVVNDSNYNAQTDMSIVCNSSSDDPIQYRSAAFSCQSSEVAGLLEVQSNMKRVPRLDTRVDATDYDYDSFSASTQSWSPSPSSGSTDPGLFYPTSQQYSPPLRPTCSEYTFINGLPCHHDMGPVCDGRQVSESSELYTLHRNFSAPCTTISPEILGSDFTQELQHLNLLDDVESSAEVIVRNQVATERVLAASRRRRTQTKPVKRVPPCDLCGATFTAKHNLINHHNSHYGKRPYPCIPQCGRSFGTKHVLRRHQRTCQAYSTHLF</sequence>
<evidence type="ECO:0000256" key="8">
    <source>
        <dbReference type="SAM" id="MobiDB-lite"/>
    </source>
</evidence>
<dbReference type="AlphaFoldDB" id="A0A9W8TUG4"/>
<evidence type="ECO:0000259" key="9">
    <source>
        <dbReference type="PROSITE" id="PS50157"/>
    </source>
</evidence>
<evidence type="ECO:0000313" key="10">
    <source>
        <dbReference type="EMBL" id="KAJ3741028.1"/>
    </source>
</evidence>
<organism evidence="10 11">
    <name type="scientific">Lentinula detonsa</name>
    <dbReference type="NCBI Taxonomy" id="2804962"/>
    <lineage>
        <taxon>Eukaryota</taxon>
        <taxon>Fungi</taxon>
        <taxon>Dikarya</taxon>
        <taxon>Basidiomycota</taxon>
        <taxon>Agaricomycotina</taxon>
        <taxon>Agaricomycetes</taxon>
        <taxon>Agaricomycetidae</taxon>
        <taxon>Agaricales</taxon>
        <taxon>Marasmiineae</taxon>
        <taxon>Omphalotaceae</taxon>
        <taxon>Lentinula</taxon>
    </lineage>
</organism>
<evidence type="ECO:0000256" key="1">
    <source>
        <dbReference type="ARBA" id="ARBA00004123"/>
    </source>
</evidence>
<evidence type="ECO:0000256" key="7">
    <source>
        <dbReference type="PROSITE-ProRule" id="PRU00042"/>
    </source>
</evidence>
<comment type="caution">
    <text evidence="10">The sequence shown here is derived from an EMBL/GenBank/DDBJ whole genome shotgun (WGS) entry which is preliminary data.</text>
</comment>
<gene>
    <name evidence="10" type="ORF">DFH05DRAFT_394239</name>
</gene>
<dbReference type="FunFam" id="3.30.160.60:FF:000100">
    <property type="entry name" value="Zinc finger 45-like"/>
    <property type="match status" value="1"/>
</dbReference>
<dbReference type="InterPro" id="IPR050888">
    <property type="entry name" value="ZnF_C2H2-type_TF"/>
</dbReference>
<keyword evidence="2" id="KW-0479">Metal-binding</keyword>
<feature type="compositionally biased region" description="Low complexity" evidence="8">
    <location>
        <begin position="115"/>
        <end position="130"/>
    </location>
</feature>
<evidence type="ECO:0000256" key="6">
    <source>
        <dbReference type="ARBA" id="ARBA00023242"/>
    </source>
</evidence>
<evidence type="ECO:0000256" key="5">
    <source>
        <dbReference type="ARBA" id="ARBA00022833"/>
    </source>
</evidence>
<dbReference type="PROSITE" id="PS50157">
    <property type="entry name" value="ZINC_FINGER_C2H2_2"/>
    <property type="match status" value="2"/>
</dbReference>
<feature type="region of interest" description="Disordered" evidence="8">
    <location>
        <begin position="115"/>
        <end position="137"/>
    </location>
</feature>
<protein>
    <recommendedName>
        <fullName evidence="9">C2H2-type domain-containing protein</fullName>
    </recommendedName>
</protein>
<proteinExistence type="predicted"/>